<proteinExistence type="predicted"/>
<evidence type="ECO:0000259" key="3">
    <source>
        <dbReference type="Pfam" id="PF11350"/>
    </source>
</evidence>
<keyword evidence="2" id="KW-1133">Transmembrane helix</keyword>
<dbReference type="KEGG" id="shun:DWB77_04139"/>
<sequence>MGKRGARSTTKRTGRTDQTGRASRFSQTGRASRLSQTGRAGEPGRTSRSRTARTTSNSTTSNSTTSNSTTSNSTTSNSTTSTATTSALTTPRSRTLLVVAALLGTTLLGGVALAQWPGGHGKAVEAGNTVASPMEEQSPRPVEPSPPPTPAKASGDPGRPADPGTPEEPSVPPSGPGTFTAARAAGKVVGTGGPLRRYQVQVEDGAGVSATQAAVDVQAILSDGRSWAAHGKGRFQLVADGADVVIKIATPKTTDKLCASVGDTGGELNCEVAGGVVVNLKRWAKGSPQYAGPPAEYRHLIINHEIGHLIGYHQHMGCPGPGRAAPVMMQQIKGLDGCTSNAWPYTAQGTFVTGPPAP</sequence>
<evidence type="ECO:0000256" key="2">
    <source>
        <dbReference type="SAM" id="Phobius"/>
    </source>
</evidence>
<keyword evidence="2" id="KW-0812">Transmembrane</keyword>
<protein>
    <recommendedName>
        <fullName evidence="3">DUF3152 domain-containing protein</fullName>
    </recommendedName>
</protein>
<feature type="region of interest" description="Disordered" evidence="1">
    <location>
        <begin position="131"/>
        <end position="181"/>
    </location>
</feature>
<dbReference type="EMBL" id="CP032698">
    <property type="protein sequence ID" value="AYG81971.1"/>
    <property type="molecule type" value="Genomic_DNA"/>
</dbReference>
<keyword evidence="5" id="KW-1185">Reference proteome</keyword>
<dbReference type="InterPro" id="IPR022603">
    <property type="entry name" value="DUF3152"/>
</dbReference>
<dbReference type="Pfam" id="PF11350">
    <property type="entry name" value="DUF3152"/>
    <property type="match status" value="1"/>
</dbReference>
<evidence type="ECO:0000313" key="4">
    <source>
        <dbReference type="EMBL" id="AYG81971.1"/>
    </source>
</evidence>
<feature type="compositionally biased region" description="Low complexity" evidence="1">
    <location>
        <begin position="52"/>
        <end position="90"/>
    </location>
</feature>
<feature type="region of interest" description="Disordered" evidence="1">
    <location>
        <begin position="1"/>
        <end position="90"/>
    </location>
</feature>
<dbReference type="AlphaFoldDB" id="A0A387HH32"/>
<name>A0A387HH32_9ACTN</name>
<reference evidence="4 5" key="1">
    <citation type="submission" date="2018-10" db="EMBL/GenBank/DDBJ databases">
        <title>Relationship between Morphology and Antimicrobial Activity in Streptomyces.</title>
        <authorList>
            <person name="Kang H.J."/>
            <person name="Kim S.B."/>
        </authorList>
    </citation>
    <scope>NUCLEOTIDE SEQUENCE [LARGE SCALE GENOMIC DNA]</scope>
    <source>
        <strain evidence="4 5">BH38</strain>
    </source>
</reference>
<feature type="compositionally biased region" description="Polar residues" evidence="1">
    <location>
        <begin position="16"/>
        <end position="38"/>
    </location>
</feature>
<dbReference type="SUPFAM" id="SSF55486">
    <property type="entry name" value="Metalloproteases ('zincins'), catalytic domain"/>
    <property type="match status" value="1"/>
</dbReference>
<accession>A0A387HH32</accession>
<gene>
    <name evidence="4" type="ORF">DWB77_04139</name>
</gene>
<evidence type="ECO:0000256" key="1">
    <source>
        <dbReference type="SAM" id="MobiDB-lite"/>
    </source>
</evidence>
<keyword evidence="2" id="KW-0472">Membrane</keyword>
<organism evidence="4 5">
    <name type="scientific">Streptomyces hundungensis</name>
    <dbReference type="NCBI Taxonomy" id="1077946"/>
    <lineage>
        <taxon>Bacteria</taxon>
        <taxon>Bacillati</taxon>
        <taxon>Actinomycetota</taxon>
        <taxon>Actinomycetes</taxon>
        <taxon>Kitasatosporales</taxon>
        <taxon>Streptomycetaceae</taxon>
        <taxon>Streptomyces</taxon>
    </lineage>
</organism>
<feature type="domain" description="DUF3152" evidence="3">
    <location>
        <begin position="168"/>
        <end position="336"/>
    </location>
</feature>
<feature type="compositionally biased region" description="Pro residues" evidence="1">
    <location>
        <begin position="141"/>
        <end position="150"/>
    </location>
</feature>
<dbReference type="Proteomes" id="UP000271554">
    <property type="component" value="Chromosome"/>
</dbReference>
<feature type="compositionally biased region" description="Basic residues" evidence="1">
    <location>
        <begin position="1"/>
        <end position="13"/>
    </location>
</feature>
<evidence type="ECO:0000313" key="5">
    <source>
        <dbReference type="Proteomes" id="UP000271554"/>
    </source>
</evidence>
<feature type="transmembrane region" description="Helical" evidence="2">
    <location>
        <begin position="96"/>
        <end position="116"/>
    </location>
</feature>